<dbReference type="EMBL" id="AP025739">
    <property type="protein sequence ID" value="BDI29307.1"/>
    <property type="molecule type" value="Genomic_DNA"/>
</dbReference>
<accession>A0A402D4P9</accession>
<dbReference type="InterPro" id="IPR036514">
    <property type="entry name" value="SGNH_hydro_sf"/>
</dbReference>
<reference evidence="1 2" key="1">
    <citation type="journal article" date="2019" name="Int. J. Syst. Evol. Microbiol.">
        <title>Capsulimonas corticalis gen. nov., sp. nov., an aerobic capsulated bacterium, of a novel bacterial order, Capsulimonadales ord. nov., of the class Armatimonadia of the phylum Armatimonadetes.</title>
        <authorList>
            <person name="Li J."/>
            <person name="Kudo C."/>
            <person name="Tonouchi A."/>
        </authorList>
    </citation>
    <scope>NUCLEOTIDE SEQUENCE [LARGE SCALE GENOMIC DNA]</scope>
    <source>
        <strain evidence="1 2">AX-7</strain>
    </source>
</reference>
<dbReference type="KEGG" id="ccot:CCAX7_13580"/>
<sequence>MIETTAFAIPALLSAACLFWSDGWSKGQTPAGQVVCHGDSLTFGENAAKRQGTASGVAYPGVLASRLGAGWKVTSLGRPGWTIGQLAEEAALHVDTLYNSKLPENVLIVFGGANDLGGARMSASRALENMEEYCRARKAAHPWKILVATPPMAVDPSVCPPDFNDQMLEYGELIRGGWRRFADGIVDVQADPRLGAPGCERDSRYFNPQDLTHLTDAGYEIIGDEAAKAVARISGHAPVAK</sequence>
<dbReference type="Gene3D" id="3.40.50.1110">
    <property type="entry name" value="SGNH hydrolase"/>
    <property type="match status" value="1"/>
</dbReference>
<dbReference type="RefSeq" id="WP_119324420.1">
    <property type="nucleotide sequence ID" value="NZ_AP025739.1"/>
</dbReference>
<protein>
    <submittedName>
        <fullName evidence="1">Uncharacterized protein</fullName>
    </submittedName>
</protein>
<dbReference type="SUPFAM" id="SSF52266">
    <property type="entry name" value="SGNH hydrolase"/>
    <property type="match status" value="1"/>
</dbReference>
<dbReference type="CDD" id="cd00229">
    <property type="entry name" value="SGNH_hydrolase"/>
    <property type="match status" value="1"/>
</dbReference>
<evidence type="ECO:0000313" key="2">
    <source>
        <dbReference type="Proteomes" id="UP000287394"/>
    </source>
</evidence>
<dbReference type="OrthoDB" id="9777593at2"/>
<organism evidence="1 2">
    <name type="scientific">Capsulimonas corticalis</name>
    <dbReference type="NCBI Taxonomy" id="2219043"/>
    <lineage>
        <taxon>Bacteria</taxon>
        <taxon>Bacillati</taxon>
        <taxon>Armatimonadota</taxon>
        <taxon>Armatimonadia</taxon>
        <taxon>Capsulimonadales</taxon>
        <taxon>Capsulimonadaceae</taxon>
        <taxon>Capsulimonas</taxon>
    </lineage>
</organism>
<dbReference type="Proteomes" id="UP000287394">
    <property type="component" value="Chromosome"/>
</dbReference>
<gene>
    <name evidence="1" type="ORF">CCAX7_13580</name>
</gene>
<proteinExistence type="predicted"/>
<evidence type="ECO:0000313" key="1">
    <source>
        <dbReference type="EMBL" id="BDI29307.1"/>
    </source>
</evidence>
<name>A0A402D4P9_9BACT</name>
<keyword evidence="2" id="KW-1185">Reference proteome</keyword>
<dbReference type="InterPro" id="IPR013830">
    <property type="entry name" value="SGNH_hydro"/>
</dbReference>
<dbReference type="AlphaFoldDB" id="A0A402D4P9"/>
<dbReference type="Pfam" id="PF13472">
    <property type="entry name" value="Lipase_GDSL_2"/>
    <property type="match status" value="1"/>
</dbReference>